<gene>
    <name evidence="1" type="ORF">ACFQ07_24265</name>
</gene>
<reference evidence="2" key="1">
    <citation type="journal article" date="2019" name="Int. J. Syst. Evol. Microbiol.">
        <title>The Global Catalogue of Microorganisms (GCM) 10K type strain sequencing project: providing services to taxonomists for standard genome sequencing and annotation.</title>
        <authorList>
            <consortium name="The Broad Institute Genomics Platform"/>
            <consortium name="The Broad Institute Genome Sequencing Center for Infectious Disease"/>
            <person name="Wu L."/>
            <person name="Ma J."/>
        </authorList>
    </citation>
    <scope>NUCLEOTIDE SEQUENCE [LARGE SCALE GENOMIC DNA]</scope>
    <source>
        <strain evidence="2">JCM 31696</strain>
    </source>
</reference>
<accession>A0ABW3CNT8</accession>
<dbReference type="Proteomes" id="UP001597083">
    <property type="component" value="Unassembled WGS sequence"/>
</dbReference>
<proteinExistence type="predicted"/>
<evidence type="ECO:0000313" key="1">
    <source>
        <dbReference type="EMBL" id="MFD0855378.1"/>
    </source>
</evidence>
<keyword evidence="2" id="KW-1185">Reference proteome</keyword>
<organism evidence="1 2">
    <name type="scientific">Actinomadura adrarensis</name>
    <dbReference type="NCBI Taxonomy" id="1819600"/>
    <lineage>
        <taxon>Bacteria</taxon>
        <taxon>Bacillati</taxon>
        <taxon>Actinomycetota</taxon>
        <taxon>Actinomycetes</taxon>
        <taxon>Streptosporangiales</taxon>
        <taxon>Thermomonosporaceae</taxon>
        <taxon>Actinomadura</taxon>
    </lineage>
</organism>
<sequence length="35" mass="3882">RLRPHIGQTFPLERAADAHTAMEARTVIGKTLLIP</sequence>
<comment type="caution">
    <text evidence="1">The sequence shown here is derived from an EMBL/GenBank/DDBJ whole genome shotgun (WGS) entry which is preliminary data.</text>
</comment>
<dbReference type="EMBL" id="JBHTIR010003542">
    <property type="protein sequence ID" value="MFD0855378.1"/>
    <property type="molecule type" value="Genomic_DNA"/>
</dbReference>
<evidence type="ECO:0000313" key="2">
    <source>
        <dbReference type="Proteomes" id="UP001597083"/>
    </source>
</evidence>
<protein>
    <submittedName>
        <fullName evidence="1">Zinc-binding dehydrogenase</fullName>
    </submittedName>
</protein>
<dbReference type="Gene3D" id="3.90.180.10">
    <property type="entry name" value="Medium-chain alcohol dehydrogenases, catalytic domain"/>
    <property type="match status" value="1"/>
</dbReference>
<feature type="non-terminal residue" evidence="1">
    <location>
        <position position="1"/>
    </location>
</feature>
<dbReference type="Pfam" id="PF13602">
    <property type="entry name" value="ADH_zinc_N_2"/>
    <property type="match status" value="1"/>
</dbReference>
<name>A0ABW3CNT8_9ACTN</name>